<organism evidence="3 4">
    <name type="scientific">Trapa natans</name>
    <name type="common">Water chestnut</name>
    <dbReference type="NCBI Taxonomy" id="22666"/>
    <lineage>
        <taxon>Eukaryota</taxon>
        <taxon>Viridiplantae</taxon>
        <taxon>Streptophyta</taxon>
        <taxon>Embryophyta</taxon>
        <taxon>Tracheophyta</taxon>
        <taxon>Spermatophyta</taxon>
        <taxon>Magnoliopsida</taxon>
        <taxon>eudicotyledons</taxon>
        <taxon>Gunneridae</taxon>
        <taxon>Pentapetalae</taxon>
        <taxon>rosids</taxon>
        <taxon>malvids</taxon>
        <taxon>Myrtales</taxon>
        <taxon>Lythraceae</taxon>
        <taxon>Trapa</taxon>
    </lineage>
</organism>
<dbReference type="AlphaFoldDB" id="A0AAN7RAJ6"/>
<evidence type="ECO:0000313" key="3">
    <source>
        <dbReference type="EMBL" id="KAK4795902.1"/>
    </source>
</evidence>
<sequence>MIQKEQLRINGGGPTPKPIGMEPRTIAWNKWETSKTLTTSHEKDSAKDKNKREYALWTRAKGCGPNRKASRASGPRLFVYPFYGFLCLGGFRISIVRRSNPLDSNVIFPSAKVGGIVRLLPALVDHHWNLGSAQHQFSLREWSLLFIFLSSARPLVPQCLPKFDLIKSSYPPSVKFIKGF</sequence>
<feature type="transmembrane region" description="Helical" evidence="2">
    <location>
        <begin position="77"/>
        <end position="95"/>
    </location>
</feature>
<evidence type="ECO:0000256" key="2">
    <source>
        <dbReference type="SAM" id="Phobius"/>
    </source>
</evidence>
<keyword evidence="2" id="KW-0472">Membrane</keyword>
<evidence type="ECO:0000256" key="1">
    <source>
        <dbReference type="SAM" id="MobiDB-lite"/>
    </source>
</evidence>
<keyword evidence="2" id="KW-1133">Transmembrane helix</keyword>
<protein>
    <submittedName>
        <fullName evidence="3">Uncharacterized protein</fullName>
    </submittedName>
</protein>
<evidence type="ECO:0000313" key="4">
    <source>
        <dbReference type="Proteomes" id="UP001346149"/>
    </source>
</evidence>
<reference evidence="3 4" key="1">
    <citation type="journal article" date="2023" name="Hortic Res">
        <title>Pangenome of water caltrop reveals structural variations and asymmetric subgenome divergence after allopolyploidization.</title>
        <authorList>
            <person name="Zhang X."/>
            <person name="Chen Y."/>
            <person name="Wang L."/>
            <person name="Yuan Y."/>
            <person name="Fang M."/>
            <person name="Shi L."/>
            <person name="Lu R."/>
            <person name="Comes H.P."/>
            <person name="Ma Y."/>
            <person name="Chen Y."/>
            <person name="Huang G."/>
            <person name="Zhou Y."/>
            <person name="Zheng Z."/>
            <person name="Qiu Y."/>
        </authorList>
    </citation>
    <scope>NUCLEOTIDE SEQUENCE [LARGE SCALE GENOMIC DNA]</scope>
    <source>
        <strain evidence="3">F231</strain>
    </source>
</reference>
<dbReference type="Proteomes" id="UP001346149">
    <property type="component" value="Unassembled WGS sequence"/>
</dbReference>
<dbReference type="EMBL" id="JAXQNO010000006">
    <property type="protein sequence ID" value="KAK4795902.1"/>
    <property type="molecule type" value="Genomic_DNA"/>
</dbReference>
<name>A0AAN7RAJ6_TRANT</name>
<gene>
    <name evidence="3" type="ORF">SAY86_028228</name>
</gene>
<keyword evidence="2" id="KW-0812">Transmembrane</keyword>
<feature type="region of interest" description="Disordered" evidence="1">
    <location>
        <begin position="1"/>
        <end position="22"/>
    </location>
</feature>
<comment type="caution">
    <text evidence="3">The sequence shown here is derived from an EMBL/GenBank/DDBJ whole genome shotgun (WGS) entry which is preliminary data.</text>
</comment>
<accession>A0AAN7RAJ6</accession>
<proteinExistence type="predicted"/>
<keyword evidence="4" id="KW-1185">Reference proteome</keyword>